<keyword evidence="1" id="KW-0472">Membrane</keyword>
<protein>
    <submittedName>
        <fullName evidence="2">Uncharacterized protein</fullName>
    </submittedName>
</protein>
<sequence>MNRKRVSMKCCWARQNMVKDDNHRNPHRKRMTVLLPLLDTHLASFVENCEMLVRFGRIVSSHFIEVMQDTKYFGIVFVFFSAFVFTFVSDRSTFLNGHISKCVSVYKSKVSKSVVLIFFFRILFDCQIPSYNHGEADPCYKLNILRQLPLILNLSLINFFVQYIFLYCSIALQRSTSTKKRLRRSMYSPWATSSTIS</sequence>
<organism evidence="2">
    <name type="scientific">Ditylum brightwellii</name>
    <dbReference type="NCBI Taxonomy" id="49249"/>
    <lineage>
        <taxon>Eukaryota</taxon>
        <taxon>Sar</taxon>
        <taxon>Stramenopiles</taxon>
        <taxon>Ochrophyta</taxon>
        <taxon>Bacillariophyta</taxon>
        <taxon>Mediophyceae</taxon>
        <taxon>Lithodesmiophycidae</taxon>
        <taxon>Lithodesmiales</taxon>
        <taxon>Lithodesmiaceae</taxon>
        <taxon>Ditylum</taxon>
    </lineage>
</organism>
<proteinExistence type="predicted"/>
<gene>
    <name evidence="2" type="ORF">DBRI00130_LOCUS11435</name>
    <name evidence="3" type="ORF">DBRI00130_LOCUS11440</name>
</gene>
<feature type="transmembrane region" description="Helical" evidence="1">
    <location>
        <begin position="150"/>
        <end position="172"/>
    </location>
</feature>
<evidence type="ECO:0000313" key="3">
    <source>
        <dbReference type="EMBL" id="CAE4600597.1"/>
    </source>
</evidence>
<keyword evidence="1" id="KW-0812">Transmembrane</keyword>
<reference evidence="2" key="1">
    <citation type="submission" date="2021-01" db="EMBL/GenBank/DDBJ databases">
        <authorList>
            <person name="Corre E."/>
            <person name="Pelletier E."/>
            <person name="Niang G."/>
            <person name="Scheremetjew M."/>
            <person name="Finn R."/>
            <person name="Kale V."/>
            <person name="Holt S."/>
            <person name="Cochrane G."/>
            <person name="Meng A."/>
            <person name="Brown T."/>
            <person name="Cohen L."/>
        </authorList>
    </citation>
    <scope>NUCLEOTIDE SEQUENCE</scope>
    <source>
        <strain evidence="2">GSO104</strain>
    </source>
</reference>
<name>A0A6V2DU07_9STRA</name>
<dbReference type="EMBL" id="HBNS01014204">
    <property type="protein sequence ID" value="CAE4600597.1"/>
    <property type="molecule type" value="Transcribed_RNA"/>
</dbReference>
<feature type="transmembrane region" description="Helical" evidence="1">
    <location>
        <begin position="72"/>
        <end position="89"/>
    </location>
</feature>
<evidence type="ECO:0000313" key="2">
    <source>
        <dbReference type="EMBL" id="CAE4600590.1"/>
    </source>
</evidence>
<accession>A0A6V2DU07</accession>
<evidence type="ECO:0000256" key="1">
    <source>
        <dbReference type="SAM" id="Phobius"/>
    </source>
</evidence>
<dbReference type="AlphaFoldDB" id="A0A6V2DU07"/>
<keyword evidence="1" id="KW-1133">Transmembrane helix</keyword>
<dbReference type="EMBL" id="HBNS01014199">
    <property type="protein sequence ID" value="CAE4600590.1"/>
    <property type="molecule type" value="Transcribed_RNA"/>
</dbReference>